<keyword evidence="2" id="KW-1185">Reference proteome</keyword>
<dbReference type="Proteomes" id="UP001497535">
    <property type="component" value="Unassembled WGS sequence"/>
</dbReference>
<comment type="caution">
    <text evidence="1">The sequence shown here is derived from an EMBL/GenBank/DDBJ whole genome shotgun (WGS) entry which is preliminary data.</text>
</comment>
<sequence>MLLDGNPAIVDSLEARAANFVFFALLCSIFFGQKVFVCIFLSFFSFRFFLFFIHFLNNSSLNFLTSFQFIQET</sequence>
<protein>
    <submittedName>
        <fullName evidence="1">Uncharacterized protein</fullName>
    </submittedName>
</protein>
<evidence type="ECO:0000313" key="1">
    <source>
        <dbReference type="EMBL" id="CAK5090746.1"/>
    </source>
</evidence>
<reference evidence="1" key="1">
    <citation type="submission" date="2023-11" db="EMBL/GenBank/DDBJ databases">
        <authorList>
            <person name="Poullet M."/>
        </authorList>
    </citation>
    <scope>NUCLEOTIDE SEQUENCE</scope>
    <source>
        <strain evidence="1">E1834</strain>
    </source>
</reference>
<name>A0ACB1AIA0_MELEN</name>
<organism evidence="1 2">
    <name type="scientific">Meloidogyne enterolobii</name>
    <name type="common">Root-knot nematode worm</name>
    <name type="synonym">Meloidogyne mayaguensis</name>
    <dbReference type="NCBI Taxonomy" id="390850"/>
    <lineage>
        <taxon>Eukaryota</taxon>
        <taxon>Metazoa</taxon>
        <taxon>Ecdysozoa</taxon>
        <taxon>Nematoda</taxon>
        <taxon>Chromadorea</taxon>
        <taxon>Rhabditida</taxon>
        <taxon>Tylenchina</taxon>
        <taxon>Tylenchomorpha</taxon>
        <taxon>Tylenchoidea</taxon>
        <taxon>Meloidogynidae</taxon>
        <taxon>Meloidogyninae</taxon>
        <taxon>Meloidogyne</taxon>
    </lineage>
</organism>
<gene>
    <name evidence="1" type="ORF">MENTE1834_LOCUS38550</name>
</gene>
<accession>A0ACB1AIA0</accession>
<evidence type="ECO:0000313" key="2">
    <source>
        <dbReference type="Proteomes" id="UP001497535"/>
    </source>
</evidence>
<proteinExistence type="predicted"/>
<dbReference type="EMBL" id="CAVMJV010000083">
    <property type="protein sequence ID" value="CAK5090746.1"/>
    <property type="molecule type" value="Genomic_DNA"/>
</dbReference>